<protein>
    <submittedName>
        <fullName evidence="1">Uncharacterized protein</fullName>
    </submittedName>
</protein>
<accession>A0A653BWD1</accession>
<reference evidence="1 2" key="1">
    <citation type="submission" date="2019-01" db="EMBL/GenBank/DDBJ databases">
        <authorList>
            <person name="Sayadi A."/>
        </authorList>
    </citation>
    <scope>NUCLEOTIDE SEQUENCE [LARGE SCALE GENOMIC DNA]</scope>
</reference>
<evidence type="ECO:0000313" key="2">
    <source>
        <dbReference type="Proteomes" id="UP000410492"/>
    </source>
</evidence>
<keyword evidence="2" id="KW-1185">Reference proteome</keyword>
<dbReference type="AlphaFoldDB" id="A0A653BWD1"/>
<gene>
    <name evidence="1" type="ORF">CALMAC_LOCUS4248</name>
</gene>
<organism evidence="1 2">
    <name type="scientific">Callosobruchus maculatus</name>
    <name type="common">Southern cowpea weevil</name>
    <name type="synonym">Pulse bruchid</name>
    <dbReference type="NCBI Taxonomy" id="64391"/>
    <lineage>
        <taxon>Eukaryota</taxon>
        <taxon>Metazoa</taxon>
        <taxon>Ecdysozoa</taxon>
        <taxon>Arthropoda</taxon>
        <taxon>Hexapoda</taxon>
        <taxon>Insecta</taxon>
        <taxon>Pterygota</taxon>
        <taxon>Neoptera</taxon>
        <taxon>Endopterygota</taxon>
        <taxon>Coleoptera</taxon>
        <taxon>Polyphaga</taxon>
        <taxon>Cucujiformia</taxon>
        <taxon>Chrysomeloidea</taxon>
        <taxon>Chrysomelidae</taxon>
        <taxon>Bruchinae</taxon>
        <taxon>Bruchini</taxon>
        <taxon>Callosobruchus</taxon>
    </lineage>
</organism>
<dbReference type="Proteomes" id="UP000410492">
    <property type="component" value="Unassembled WGS sequence"/>
</dbReference>
<feature type="non-terminal residue" evidence="1">
    <location>
        <position position="1"/>
    </location>
</feature>
<dbReference type="EMBL" id="CAACVG010006050">
    <property type="protein sequence ID" value="VEN39889.1"/>
    <property type="molecule type" value="Genomic_DNA"/>
</dbReference>
<name>A0A653BWD1_CALMS</name>
<evidence type="ECO:0000313" key="1">
    <source>
        <dbReference type="EMBL" id="VEN39889.1"/>
    </source>
</evidence>
<sequence>CWLCWSGCNIRCGSVRTGSTTIAGVSDDGRGTAGNKRQNLRRVTINFLLKLMTSMAARRRLRSAHATNSV</sequence>
<proteinExistence type="predicted"/>